<accession>A0ABU9PQE8</accession>
<reference evidence="1 2" key="1">
    <citation type="submission" date="2024-02" db="EMBL/GenBank/DDBJ databases">
        <title>Draft genome sequence of Collimonas sp. strain H4R21, an effective mineral-weathering bacterial strain isolated from the beech rhizosphere.</title>
        <authorList>
            <person name="Morin E."/>
            <person name="Uroz S."/>
            <person name="Leveau J.H.J."/>
            <person name="Kumar R."/>
            <person name="Rey M.W."/>
            <person name="Pham J."/>
        </authorList>
    </citation>
    <scope>NUCLEOTIDE SEQUENCE [LARGE SCALE GENOMIC DNA]</scope>
    <source>
        <strain evidence="1 2">H4R21</strain>
    </source>
</reference>
<gene>
    <name evidence="1" type="ORF">V8G57_02385</name>
</gene>
<dbReference type="RefSeq" id="WP_342828031.1">
    <property type="nucleotide sequence ID" value="NZ_JBANDC010000001.1"/>
</dbReference>
<protein>
    <recommendedName>
        <fullName evidence="3">Surface antigen</fullName>
    </recommendedName>
</protein>
<evidence type="ECO:0008006" key="3">
    <source>
        <dbReference type="Google" id="ProtNLM"/>
    </source>
</evidence>
<proteinExistence type="predicted"/>
<organism evidence="1 2">
    <name type="scientific">Collimonas rhizosphaerae</name>
    <dbReference type="NCBI Taxonomy" id="3126357"/>
    <lineage>
        <taxon>Bacteria</taxon>
        <taxon>Pseudomonadati</taxon>
        <taxon>Pseudomonadota</taxon>
        <taxon>Betaproteobacteria</taxon>
        <taxon>Burkholderiales</taxon>
        <taxon>Oxalobacteraceae</taxon>
        <taxon>Collimonas</taxon>
    </lineage>
</organism>
<evidence type="ECO:0000313" key="1">
    <source>
        <dbReference type="EMBL" id="MEM4986227.1"/>
    </source>
</evidence>
<name>A0ABU9PQE8_9BURK</name>
<keyword evidence="2" id="KW-1185">Reference proteome</keyword>
<dbReference type="Proteomes" id="UP001495910">
    <property type="component" value="Unassembled WGS sequence"/>
</dbReference>
<comment type="caution">
    <text evidence="1">The sequence shown here is derived from an EMBL/GenBank/DDBJ whole genome shotgun (WGS) entry which is preliminary data.</text>
</comment>
<evidence type="ECO:0000313" key="2">
    <source>
        <dbReference type="Proteomes" id="UP001495910"/>
    </source>
</evidence>
<dbReference type="EMBL" id="JBANDC010000001">
    <property type="protein sequence ID" value="MEM4986227.1"/>
    <property type="molecule type" value="Genomic_DNA"/>
</dbReference>
<sequence>MYNEIPFVVLLLALSACSGRQGGSDYAGTGKPSCQKLTTQAEINGKTEPVTGVACQQSDGTWQFMQNTDRPYYGYPYGYYYDPWYWGPFGFGADFVFIDRDHHHHHFNHGSTMHQSVAAGAGFHGHGMGGGMRH</sequence>